<dbReference type="Gramene" id="rna-AYBTSS11_LOCUS27435">
    <property type="protein sequence ID" value="CAJ1975323.1"/>
    <property type="gene ID" value="gene-AYBTSS11_LOCUS27435"/>
</dbReference>
<organism evidence="1 2">
    <name type="scientific">Sphenostylis stenocarpa</name>
    <dbReference type="NCBI Taxonomy" id="92480"/>
    <lineage>
        <taxon>Eukaryota</taxon>
        <taxon>Viridiplantae</taxon>
        <taxon>Streptophyta</taxon>
        <taxon>Embryophyta</taxon>
        <taxon>Tracheophyta</taxon>
        <taxon>Spermatophyta</taxon>
        <taxon>Magnoliopsida</taxon>
        <taxon>eudicotyledons</taxon>
        <taxon>Gunneridae</taxon>
        <taxon>Pentapetalae</taxon>
        <taxon>rosids</taxon>
        <taxon>fabids</taxon>
        <taxon>Fabales</taxon>
        <taxon>Fabaceae</taxon>
        <taxon>Papilionoideae</taxon>
        <taxon>50 kb inversion clade</taxon>
        <taxon>NPAAA clade</taxon>
        <taxon>indigoferoid/millettioid clade</taxon>
        <taxon>Phaseoleae</taxon>
        <taxon>Sphenostylis</taxon>
    </lineage>
</organism>
<evidence type="ECO:0000313" key="2">
    <source>
        <dbReference type="Proteomes" id="UP001189624"/>
    </source>
</evidence>
<dbReference type="AlphaFoldDB" id="A0AA86VU19"/>
<dbReference type="EMBL" id="OY731406">
    <property type="protein sequence ID" value="CAJ1975323.1"/>
    <property type="molecule type" value="Genomic_DNA"/>
</dbReference>
<keyword evidence="2" id="KW-1185">Reference proteome</keyword>
<proteinExistence type="predicted"/>
<dbReference type="Proteomes" id="UP001189624">
    <property type="component" value="Chromosome 9"/>
</dbReference>
<accession>A0AA86VU19</accession>
<gene>
    <name evidence="1" type="ORF">AYBTSS11_LOCUS27435</name>
</gene>
<reference evidence="1" key="1">
    <citation type="submission" date="2023-10" db="EMBL/GenBank/DDBJ databases">
        <authorList>
            <person name="Domelevo Entfellner J.-B."/>
        </authorList>
    </citation>
    <scope>NUCLEOTIDE SEQUENCE</scope>
</reference>
<protein>
    <submittedName>
        <fullName evidence="1">Uncharacterized protein</fullName>
    </submittedName>
</protein>
<name>A0AA86VU19_9FABA</name>
<sequence length="122" mass="13889">MNDRVLVIVYYNSNLFTVVHGNKVENRGNANAGGIFYAKIRIRHPSNGPNLERHEEHDSVWIGYSREGGMERDRVEAEIVPFFGLYRLECSSLLSALWLENDVGAKEQTTQSSTIFALFLLK</sequence>
<evidence type="ECO:0000313" key="1">
    <source>
        <dbReference type="EMBL" id="CAJ1975323.1"/>
    </source>
</evidence>